<organism evidence="1 2">
    <name type="scientific">Candidatus Borkfalkia excrementigallinarum</name>
    <dbReference type="NCBI Taxonomy" id="2838506"/>
    <lineage>
        <taxon>Bacteria</taxon>
        <taxon>Bacillati</taxon>
        <taxon>Bacillota</taxon>
        <taxon>Clostridia</taxon>
        <taxon>Christensenellales</taxon>
        <taxon>Christensenellaceae</taxon>
        <taxon>Candidatus Borkfalkia</taxon>
    </lineage>
</organism>
<dbReference type="Proteomes" id="UP000886750">
    <property type="component" value="Unassembled WGS sequence"/>
</dbReference>
<evidence type="ECO:0000313" key="2">
    <source>
        <dbReference type="Proteomes" id="UP000886750"/>
    </source>
</evidence>
<dbReference type="Gene3D" id="3.40.109.10">
    <property type="entry name" value="NADH Oxidase"/>
    <property type="match status" value="1"/>
</dbReference>
<dbReference type="SUPFAM" id="SSF55469">
    <property type="entry name" value="FMN-dependent nitroreductase-like"/>
    <property type="match status" value="1"/>
</dbReference>
<evidence type="ECO:0008006" key="3">
    <source>
        <dbReference type="Google" id="ProtNLM"/>
    </source>
</evidence>
<accession>A0A9D1ZXU2</accession>
<proteinExistence type="predicted"/>
<name>A0A9D1ZXU2_9FIRM</name>
<reference evidence="1" key="2">
    <citation type="submission" date="2021-04" db="EMBL/GenBank/DDBJ databases">
        <authorList>
            <person name="Gilroy R."/>
        </authorList>
    </citation>
    <scope>NUCLEOTIDE SEQUENCE</scope>
    <source>
        <strain evidence="1">1345</strain>
    </source>
</reference>
<reference evidence="1" key="1">
    <citation type="journal article" date="2021" name="PeerJ">
        <title>Extensive microbial diversity within the chicken gut microbiome revealed by metagenomics and culture.</title>
        <authorList>
            <person name="Gilroy R."/>
            <person name="Ravi A."/>
            <person name="Getino M."/>
            <person name="Pursley I."/>
            <person name="Horton D.L."/>
            <person name="Alikhan N.F."/>
            <person name="Baker D."/>
            <person name="Gharbi K."/>
            <person name="Hall N."/>
            <person name="Watson M."/>
            <person name="Adriaenssens E.M."/>
            <person name="Foster-Nyarko E."/>
            <person name="Jarju S."/>
            <person name="Secka A."/>
            <person name="Antonio M."/>
            <person name="Oren A."/>
            <person name="Chaudhuri R.R."/>
            <person name="La Ragione R."/>
            <person name="Hildebrand F."/>
            <person name="Pallen M.J."/>
        </authorList>
    </citation>
    <scope>NUCLEOTIDE SEQUENCE</scope>
    <source>
        <strain evidence="1">1345</strain>
    </source>
</reference>
<gene>
    <name evidence="1" type="ORF">H9729_07175</name>
</gene>
<protein>
    <recommendedName>
        <fullName evidence="3">Nitroreductase domain-containing protein</fullName>
    </recommendedName>
</protein>
<evidence type="ECO:0000313" key="1">
    <source>
        <dbReference type="EMBL" id="HIY97453.1"/>
    </source>
</evidence>
<sequence>MALQATALGLASCIVARGEDTFENETGKRFLQEWGVPENYIARCFVILGHIAVAWPAPKPRKPGRRKIVE</sequence>
<dbReference type="GO" id="GO:0016491">
    <property type="term" value="F:oxidoreductase activity"/>
    <property type="evidence" value="ECO:0007669"/>
    <property type="project" value="InterPro"/>
</dbReference>
<comment type="caution">
    <text evidence="1">The sequence shown here is derived from an EMBL/GenBank/DDBJ whole genome shotgun (WGS) entry which is preliminary data.</text>
</comment>
<dbReference type="AlphaFoldDB" id="A0A9D1ZXU2"/>
<dbReference type="EMBL" id="DXCQ01000066">
    <property type="protein sequence ID" value="HIY97453.1"/>
    <property type="molecule type" value="Genomic_DNA"/>
</dbReference>
<dbReference type="InterPro" id="IPR000415">
    <property type="entry name" value="Nitroreductase-like"/>
</dbReference>